<keyword evidence="9" id="KW-0347">Helicase</keyword>
<dbReference type="GO" id="GO:0003677">
    <property type="term" value="F:DNA binding"/>
    <property type="evidence" value="ECO:0007669"/>
    <property type="project" value="UniProtKB-KW"/>
</dbReference>
<dbReference type="PROSITE" id="PS51061">
    <property type="entry name" value="R3H"/>
    <property type="match status" value="1"/>
</dbReference>
<comment type="catalytic activity">
    <reaction evidence="14">
        <text>ATP + H2O = ADP + phosphate + H(+)</text>
        <dbReference type="Rhea" id="RHEA:13065"/>
        <dbReference type="ChEBI" id="CHEBI:15377"/>
        <dbReference type="ChEBI" id="CHEBI:15378"/>
        <dbReference type="ChEBI" id="CHEBI:30616"/>
        <dbReference type="ChEBI" id="CHEBI:43474"/>
        <dbReference type="ChEBI" id="CHEBI:456216"/>
        <dbReference type="EC" id="3.6.4.12"/>
    </reaction>
    <physiologicalReaction direction="left-to-right" evidence="14">
        <dbReference type="Rhea" id="RHEA:13066"/>
    </physiologicalReaction>
</comment>
<accession>A0A9Q1HKS8</accession>
<dbReference type="PROSITE" id="PS51192">
    <property type="entry name" value="HELICASE_ATP_BIND_1"/>
    <property type="match status" value="1"/>
</dbReference>
<feature type="domain" description="AN1-type" evidence="18">
    <location>
        <begin position="947"/>
        <end position="996"/>
    </location>
</feature>
<keyword evidence="13" id="KW-0539">Nucleus</keyword>
<dbReference type="GO" id="GO:0016787">
    <property type="term" value="F:hydrolase activity"/>
    <property type="evidence" value="ECO:0007669"/>
    <property type="project" value="UniProtKB-KW"/>
</dbReference>
<dbReference type="PROSITE" id="PS51039">
    <property type="entry name" value="ZF_AN1"/>
    <property type="match status" value="1"/>
</dbReference>
<dbReference type="InterPro" id="IPR041677">
    <property type="entry name" value="DNA2/NAM7_AAA_11"/>
</dbReference>
<evidence type="ECO:0000256" key="5">
    <source>
        <dbReference type="ARBA" id="ARBA00022723"/>
    </source>
</evidence>
<keyword evidence="10" id="KW-0862">Zinc</keyword>
<feature type="domain" description="Helicase ATP-binding" evidence="20">
    <location>
        <begin position="199"/>
        <end position="376"/>
    </location>
</feature>
<evidence type="ECO:0000259" key="20">
    <source>
        <dbReference type="PROSITE" id="PS51192"/>
    </source>
</evidence>
<comment type="caution">
    <text evidence="21">The sequence shown here is derived from an EMBL/GenBank/DDBJ whole genome shotgun (WGS) entry which is preliminary data.</text>
</comment>
<dbReference type="InterPro" id="IPR048761">
    <property type="entry name" value="SMUBP-2_HCS1_1B"/>
</dbReference>
<protein>
    <submittedName>
        <fullName evidence="21">DNA-binding protein SMUBP-2</fullName>
    </submittedName>
</protein>
<dbReference type="InterPro" id="IPR003593">
    <property type="entry name" value="AAA+_ATPase"/>
</dbReference>
<evidence type="ECO:0000256" key="13">
    <source>
        <dbReference type="ARBA" id="ARBA00023242"/>
    </source>
</evidence>
<evidence type="ECO:0000256" key="11">
    <source>
        <dbReference type="ARBA" id="ARBA00022840"/>
    </source>
</evidence>
<feature type="domain" description="R3H" evidence="19">
    <location>
        <begin position="712"/>
        <end position="776"/>
    </location>
</feature>
<comment type="subcellular location">
    <subcellularLocation>
        <location evidence="2">Cytoplasm</location>
    </subcellularLocation>
    <subcellularLocation>
        <location evidence="1">Nucleus</location>
    </subcellularLocation>
</comment>
<dbReference type="InterPro" id="IPR027417">
    <property type="entry name" value="P-loop_NTPase"/>
</dbReference>
<dbReference type="PANTHER" id="PTHR43788:SF8">
    <property type="entry name" value="DNA-BINDING PROTEIN SMUBP-2"/>
    <property type="match status" value="1"/>
</dbReference>
<evidence type="ECO:0000256" key="15">
    <source>
        <dbReference type="PROSITE-ProRule" id="PRU00449"/>
    </source>
</evidence>
<dbReference type="InterPro" id="IPR001374">
    <property type="entry name" value="R3H_dom"/>
</dbReference>
<dbReference type="FunFam" id="3.40.50.300:FF:001146">
    <property type="entry name" value="DNA-binding protein SMUBP-2 isoform X1"/>
    <property type="match status" value="1"/>
</dbReference>
<dbReference type="Pfam" id="PF01428">
    <property type="entry name" value="zf-AN1"/>
    <property type="match status" value="1"/>
</dbReference>
<dbReference type="Pfam" id="PF21138">
    <property type="entry name" value="SMUBP-2_HCS1_1B"/>
    <property type="match status" value="1"/>
</dbReference>
<dbReference type="InterPro" id="IPR004483">
    <property type="entry name" value="SMUBP-2/Hcs1-like"/>
</dbReference>
<evidence type="ECO:0000256" key="12">
    <source>
        <dbReference type="ARBA" id="ARBA00022884"/>
    </source>
</evidence>
<evidence type="ECO:0000256" key="1">
    <source>
        <dbReference type="ARBA" id="ARBA00004123"/>
    </source>
</evidence>
<dbReference type="InterPro" id="IPR047187">
    <property type="entry name" value="SF1_C_Upf1"/>
</dbReference>
<comment type="similarity">
    <text evidence="3">Belongs to the DNA2/NAM7 helicase family.</text>
</comment>
<evidence type="ECO:0000256" key="3">
    <source>
        <dbReference type="ARBA" id="ARBA00007913"/>
    </source>
</evidence>
<feature type="region of interest" description="Disordered" evidence="17">
    <location>
        <begin position="998"/>
        <end position="1043"/>
    </location>
</feature>
<gene>
    <name evidence="21" type="ORF">HOLleu_01331</name>
</gene>
<dbReference type="FunFam" id="3.30.1370.50:FF:000002">
    <property type="entry name" value="Immunoglobulin mu DNA-binding protein 2"/>
    <property type="match status" value="1"/>
</dbReference>
<evidence type="ECO:0000256" key="9">
    <source>
        <dbReference type="ARBA" id="ARBA00022806"/>
    </source>
</evidence>
<evidence type="ECO:0000259" key="18">
    <source>
        <dbReference type="PROSITE" id="PS51039"/>
    </source>
</evidence>
<proteinExistence type="inferred from homology"/>
<name>A0A9Q1HKS8_HOLLE</name>
<evidence type="ECO:0000256" key="17">
    <source>
        <dbReference type="SAM" id="MobiDB-lite"/>
    </source>
</evidence>
<dbReference type="CDD" id="cd18044">
    <property type="entry name" value="DEXXQc_SMUBP2"/>
    <property type="match status" value="1"/>
</dbReference>
<dbReference type="SMART" id="SM00154">
    <property type="entry name" value="ZnF_AN1"/>
    <property type="match status" value="1"/>
</dbReference>
<dbReference type="GO" id="GO:0005524">
    <property type="term" value="F:ATP binding"/>
    <property type="evidence" value="ECO:0007669"/>
    <property type="project" value="UniProtKB-KW"/>
</dbReference>
<keyword evidence="5" id="KW-0479">Metal-binding</keyword>
<evidence type="ECO:0000256" key="2">
    <source>
        <dbReference type="ARBA" id="ARBA00004496"/>
    </source>
</evidence>
<evidence type="ECO:0000256" key="8">
    <source>
        <dbReference type="ARBA" id="ARBA00022801"/>
    </source>
</evidence>
<keyword evidence="22" id="KW-1185">Reference proteome</keyword>
<dbReference type="AlphaFoldDB" id="A0A9Q1HKS8"/>
<keyword evidence="6" id="KW-0547">Nucleotide-binding</keyword>
<dbReference type="GO" id="GO:0003723">
    <property type="term" value="F:RNA binding"/>
    <property type="evidence" value="ECO:0007669"/>
    <property type="project" value="UniProtKB-KW"/>
</dbReference>
<dbReference type="InterPro" id="IPR036867">
    <property type="entry name" value="R3H_dom_sf"/>
</dbReference>
<dbReference type="SUPFAM" id="SSF82708">
    <property type="entry name" value="R3H domain"/>
    <property type="match status" value="1"/>
</dbReference>
<dbReference type="CDD" id="cd18808">
    <property type="entry name" value="SF1_C_Upf1"/>
    <property type="match status" value="1"/>
</dbReference>
<dbReference type="SMART" id="SM00393">
    <property type="entry name" value="R3H"/>
    <property type="match status" value="1"/>
</dbReference>
<dbReference type="GO" id="GO:0043139">
    <property type="term" value="F:5'-3' DNA helicase activity"/>
    <property type="evidence" value="ECO:0007669"/>
    <property type="project" value="TreeGrafter"/>
</dbReference>
<dbReference type="OrthoDB" id="6513042at2759"/>
<dbReference type="Pfam" id="PF13087">
    <property type="entry name" value="AAA_12"/>
    <property type="match status" value="1"/>
</dbReference>
<dbReference type="Gene3D" id="3.40.50.300">
    <property type="entry name" value="P-loop containing nucleotide triphosphate hydrolases"/>
    <property type="match status" value="2"/>
</dbReference>
<dbReference type="GO" id="GO:0005634">
    <property type="term" value="C:nucleus"/>
    <property type="evidence" value="ECO:0007669"/>
    <property type="project" value="UniProtKB-SubCell"/>
</dbReference>
<dbReference type="SMART" id="SM00487">
    <property type="entry name" value="DEXDc"/>
    <property type="match status" value="1"/>
</dbReference>
<dbReference type="InterPro" id="IPR050534">
    <property type="entry name" value="Coronavir_polyprotein_1ab"/>
</dbReference>
<dbReference type="GO" id="GO:0008270">
    <property type="term" value="F:zinc ion binding"/>
    <property type="evidence" value="ECO:0007669"/>
    <property type="project" value="UniProtKB-KW"/>
</dbReference>
<dbReference type="SUPFAM" id="SSF118310">
    <property type="entry name" value="AN1-like Zinc finger"/>
    <property type="match status" value="1"/>
</dbReference>
<feature type="region of interest" description="Disordered" evidence="17">
    <location>
        <begin position="665"/>
        <end position="713"/>
    </location>
</feature>
<dbReference type="Gene3D" id="4.10.1110.10">
    <property type="entry name" value="AN1-like Zinc finger"/>
    <property type="match status" value="1"/>
</dbReference>
<dbReference type="Pfam" id="PF01424">
    <property type="entry name" value="R3H"/>
    <property type="match status" value="1"/>
</dbReference>
<dbReference type="PANTHER" id="PTHR43788">
    <property type="entry name" value="DNA2/NAM7 HELICASE FAMILY MEMBER"/>
    <property type="match status" value="1"/>
</dbReference>
<evidence type="ECO:0000256" key="10">
    <source>
        <dbReference type="ARBA" id="ARBA00022833"/>
    </source>
</evidence>
<dbReference type="InterPro" id="IPR041679">
    <property type="entry name" value="DNA2/NAM7-like_C"/>
</dbReference>
<evidence type="ECO:0000256" key="14">
    <source>
        <dbReference type="ARBA" id="ARBA00048432"/>
    </source>
</evidence>
<dbReference type="Gene3D" id="3.30.1370.50">
    <property type="entry name" value="R3H-like domain"/>
    <property type="match status" value="1"/>
</dbReference>
<evidence type="ECO:0000256" key="16">
    <source>
        <dbReference type="SAM" id="Coils"/>
    </source>
</evidence>
<dbReference type="InterPro" id="IPR014001">
    <property type="entry name" value="Helicase_ATP-bd"/>
</dbReference>
<evidence type="ECO:0000313" key="21">
    <source>
        <dbReference type="EMBL" id="KAJ8048856.1"/>
    </source>
</evidence>
<feature type="coiled-coil region" evidence="16">
    <location>
        <begin position="895"/>
        <end position="928"/>
    </location>
</feature>
<dbReference type="Proteomes" id="UP001152320">
    <property type="component" value="Chromosome 1"/>
</dbReference>
<dbReference type="Gene3D" id="2.40.30.270">
    <property type="match status" value="1"/>
</dbReference>
<dbReference type="SUPFAM" id="SSF52540">
    <property type="entry name" value="P-loop containing nucleoside triphosphate hydrolases"/>
    <property type="match status" value="1"/>
</dbReference>
<reference evidence="21" key="1">
    <citation type="submission" date="2021-10" db="EMBL/GenBank/DDBJ databases">
        <title>Tropical sea cucumber genome reveals ecological adaptation and Cuvierian tubules defense mechanism.</title>
        <authorList>
            <person name="Chen T."/>
        </authorList>
    </citation>
    <scope>NUCLEOTIDE SEQUENCE</scope>
    <source>
        <strain evidence="21">Nanhai2018</strain>
        <tissue evidence="21">Muscle</tissue>
    </source>
</reference>
<keyword evidence="7 15" id="KW-0863">Zinc-finger</keyword>
<evidence type="ECO:0000313" key="22">
    <source>
        <dbReference type="Proteomes" id="UP001152320"/>
    </source>
</evidence>
<dbReference type="NCBIfam" id="TIGR00376">
    <property type="entry name" value="IGHMBP2 family helicase"/>
    <property type="match status" value="1"/>
</dbReference>
<keyword evidence="8" id="KW-0378">Hydrolase</keyword>
<dbReference type="InterPro" id="IPR035896">
    <property type="entry name" value="AN1-like_Znf"/>
</dbReference>
<dbReference type="EMBL" id="JAIZAY010000001">
    <property type="protein sequence ID" value="KAJ8048856.1"/>
    <property type="molecule type" value="Genomic_DNA"/>
</dbReference>
<keyword evidence="11" id="KW-0067">ATP-binding</keyword>
<evidence type="ECO:0000256" key="6">
    <source>
        <dbReference type="ARBA" id="ARBA00022741"/>
    </source>
</evidence>
<keyword evidence="12" id="KW-0694">RNA-binding</keyword>
<keyword evidence="16" id="KW-0175">Coiled coil</keyword>
<organism evidence="21 22">
    <name type="scientific">Holothuria leucospilota</name>
    <name type="common">Black long sea cucumber</name>
    <name type="synonym">Mertensiothuria leucospilota</name>
    <dbReference type="NCBI Taxonomy" id="206669"/>
    <lineage>
        <taxon>Eukaryota</taxon>
        <taxon>Metazoa</taxon>
        <taxon>Echinodermata</taxon>
        <taxon>Eleutherozoa</taxon>
        <taxon>Echinozoa</taxon>
        <taxon>Holothuroidea</taxon>
        <taxon>Aspidochirotacea</taxon>
        <taxon>Aspidochirotida</taxon>
        <taxon>Holothuriidae</taxon>
        <taxon>Holothuria</taxon>
    </lineage>
</organism>
<evidence type="ECO:0000259" key="19">
    <source>
        <dbReference type="PROSITE" id="PS51061"/>
    </source>
</evidence>
<dbReference type="SMART" id="SM00382">
    <property type="entry name" value="AAA"/>
    <property type="match status" value="1"/>
</dbReference>
<evidence type="ECO:0000256" key="4">
    <source>
        <dbReference type="ARBA" id="ARBA00022490"/>
    </source>
</evidence>
<sequence length="1043" mass="116954">MAVEFAQKHQALLELEREAEIEEARSILECTSSKQLSVKGVCLPKLHVTNQSTGLYGRTLITLEPSKHHGIASLPANRITTGDIVGLYPSNSAPTAASQCLSGLVWQIRSSKVIIAVENQEQRLDHSTLYMLIKLSNDVTYKRLKRALNDLSKSTNSHSSHLQEVLFDEAPLGSPLTSDLTDLTFFNQNLDESQREAVVFALQQREIVVIHGPPGTGKTTTVVEVILQAVKQGQKVVACAPSNVAVDNLVERLASSKGIQVVRIGHPARLLPQIQKFSLDAQLAASDAGRLLQDVRREIDETLGRASKSKQKEERRSTWNELKYLRKELKEREQQALKMVLTQADVVLATNTSIADDGPAHLLPEDHFDLVVIDECAQAVEASCWIPLRLARRCIVAGDHKQLPPTIISVKAGEEGLAVSLMERVISLHGKKVVKMLSTQYRMHSDIMLWSSGAMYDNQLKADTSVSSHLLRDLPGVEDNEITSLPMLLIDTLGCDYLELELEDEASKGNEGEANLVVVHVEKLCASGVRPEDLAVITPYNLQVELLRHRLLAKFPDLEIKSVDGFQGREKEAVVMSLVRSNSEGEVGFLSEDRRMNVAVTRARRHFCLICDSQTVSHHQFLKDLVSYINNHGEVHSAFQYSQEVDQLIFESPLPDYLMGREKVKPQAKVQARKVPPKGTEKKEKKIPITSSTKSGDKDRYRKTRDKTDEEEADRIRLKKELDTFMKDRKLTWMKFPTSLSSRDRFLVHDICMDMKLYHESKGEGEDRCIIVSKEPIPEQITDLLGQERIGETDSKDEDLIHSNDAAPEITLKNSFSGFANDDASNLQTGTEKNSNVDHRENGCGGASDLASENAFRKNVTENKGSANKSKSISVDKTKERKCSICGKSLPPGNLILHEIKCEKIEEQKKAQQERALLKGKMDKSKQKNILEKTKETDPDELIKLAKKQDGLCNFKKCKEKVMLLGQLCRFCTKRYCLSHHTPEIHGCGELAKIEAHKQRRTDNTQGTKSKKPSIAEREGLHRKLNSKLSDMEKTRQRKPKKK</sequence>
<feature type="region of interest" description="Disordered" evidence="17">
    <location>
        <begin position="829"/>
        <end position="850"/>
    </location>
</feature>
<dbReference type="InterPro" id="IPR000058">
    <property type="entry name" value="Znf_AN1"/>
</dbReference>
<dbReference type="Pfam" id="PF13086">
    <property type="entry name" value="AAA_11"/>
    <property type="match status" value="1"/>
</dbReference>
<keyword evidence="4" id="KW-0963">Cytoplasm</keyword>
<keyword evidence="21" id="KW-0238">DNA-binding</keyword>
<dbReference type="GO" id="GO:0005737">
    <property type="term" value="C:cytoplasm"/>
    <property type="evidence" value="ECO:0007669"/>
    <property type="project" value="UniProtKB-SubCell"/>
</dbReference>
<evidence type="ECO:0000256" key="7">
    <source>
        <dbReference type="ARBA" id="ARBA00022771"/>
    </source>
</evidence>